<evidence type="ECO:0000313" key="2">
    <source>
        <dbReference type="EMBL" id="CDP39023.1"/>
    </source>
</evidence>
<sequence>MEKYSTIVVGAGIAGISACIELTRAGHRVLLLEARDGIGGRISTYRKGDVCIDLGASWFHECETNDLVPIAQSQGIKTYEHPVGGTSRCYSKAGLINITPEAEEAMERVLFSAQQEFKTASSDQDVSLRDFTLKKVEEVYQHESEAHRQLICQQVRWMELWHGVSWAQLSAKYSANESEGGDMYVSGGYDMVVGHLFDQIDHQLVDLQLNREVVNIRKDNDKVVVTTRDEQTFVAPYVIVTLPMSVLKATHKNMFSPSLPKDFQSLLDNSIFAALGKVAFVFSEPFWPQHEDHFMFLGSSIDPDDVTQWSCPTYVVNGSVVCGQPTLIFLTAPPLTQYVEKNPSQVQELFEPLLKALRIDQSVPLPHPVDTVVTNWTQDPYALGSYSGTGVGQDFMDSARPFIQGFGRVRFAGEHTTIEANGCAHGAFLTGKREAQHIISNLTNP</sequence>
<dbReference type="InterPro" id="IPR002937">
    <property type="entry name" value="Amino_oxidase"/>
</dbReference>
<dbReference type="SUPFAM" id="SSF54373">
    <property type="entry name" value="FAD-linked reductases, C-terminal domain"/>
    <property type="match status" value="1"/>
</dbReference>
<reference evidence="2" key="2">
    <citation type="submission" date="2014-06" db="EMBL/GenBank/DDBJ databases">
        <title>The complete genome of Blastobotrys (Arxula) adeninivorans LS3 - a yeast of biotechnological interest.</title>
        <authorList>
            <person name="Kunze G."/>
            <person name="Gaillardin C."/>
            <person name="Czernicka M."/>
            <person name="Durrens P."/>
            <person name="Martin T."/>
            <person name="Boer E."/>
            <person name="Gabaldon T."/>
            <person name="Cruz J."/>
            <person name="Talla E."/>
            <person name="Marck C."/>
            <person name="Goffeau A."/>
            <person name="Barbe V."/>
            <person name="Baret P."/>
            <person name="Baronian K."/>
            <person name="Beier S."/>
            <person name="Bleykasten C."/>
            <person name="Bode R."/>
            <person name="Casaregola S."/>
            <person name="Despons L."/>
            <person name="Fairhead C."/>
            <person name="Giersberg M."/>
            <person name="Gierski P."/>
            <person name="Hahnel U."/>
            <person name="Hartmann A."/>
            <person name="Jankowska D."/>
            <person name="Jubin C."/>
            <person name="Jung P."/>
            <person name="Lafontaine I."/>
            <person name="Leh-Louis V."/>
            <person name="Lemaire M."/>
            <person name="Marcet-Houben M."/>
            <person name="Mascher M."/>
            <person name="Morel G."/>
            <person name="Richard G.-F."/>
            <person name="Riechen J."/>
            <person name="Sacerdot C."/>
            <person name="Sarkar A."/>
            <person name="Savel G."/>
            <person name="Schacherer J."/>
            <person name="Sherman D."/>
            <person name="Straub M.-L."/>
            <person name="Stein N."/>
            <person name="Thierry A."/>
            <person name="Trautwein-Schult A."/>
            <person name="Westhof E."/>
            <person name="Worch S."/>
            <person name="Dujon B."/>
            <person name="Souciet J.-L."/>
            <person name="Wincker P."/>
            <person name="Scholz U."/>
            <person name="Neuveglise N."/>
        </authorList>
    </citation>
    <scope>NUCLEOTIDE SEQUENCE</scope>
    <source>
        <strain evidence="2">LS3</strain>
    </source>
</reference>
<dbReference type="EMBL" id="HG937694">
    <property type="protein sequence ID" value="CDP39023.1"/>
    <property type="molecule type" value="Genomic_DNA"/>
</dbReference>
<name>A0A060TDI2_BLAAD</name>
<dbReference type="SUPFAM" id="SSF51905">
    <property type="entry name" value="FAD/NAD(P)-binding domain"/>
    <property type="match status" value="1"/>
</dbReference>
<dbReference type="PANTHER" id="PTHR10742">
    <property type="entry name" value="FLAVIN MONOAMINE OXIDASE"/>
    <property type="match status" value="1"/>
</dbReference>
<reference evidence="2" key="1">
    <citation type="submission" date="2014-02" db="EMBL/GenBank/DDBJ databases">
        <authorList>
            <person name="Genoscope - CEA"/>
        </authorList>
    </citation>
    <scope>NUCLEOTIDE SEQUENCE</scope>
    <source>
        <strain evidence="2">LS3</strain>
    </source>
</reference>
<dbReference type="Gene3D" id="3.50.50.60">
    <property type="entry name" value="FAD/NAD(P)-binding domain"/>
    <property type="match status" value="1"/>
</dbReference>
<dbReference type="InterPro" id="IPR050281">
    <property type="entry name" value="Flavin_monoamine_oxidase"/>
</dbReference>
<dbReference type="Pfam" id="PF01593">
    <property type="entry name" value="Amino_oxidase"/>
    <property type="match status" value="1"/>
</dbReference>
<organism evidence="2">
    <name type="scientific">Blastobotrys adeninivorans</name>
    <name type="common">Yeast</name>
    <name type="synonym">Arxula adeninivorans</name>
    <dbReference type="NCBI Taxonomy" id="409370"/>
    <lineage>
        <taxon>Eukaryota</taxon>
        <taxon>Fungi</taxon>
        <taxon>Dikarya</taxon>
        <taxon>Ascomycota</taxon>
        <taxon>Saccharomycotina</taxon>
        <taxon>Dipodascomycetes</taxon>
        <taxon>Dipodascales</taxon>
        <taxon>Trichomonascaceae</taxon>
        <taxon>Blastobotrys</taxon>
    </lineage>
</organism>
<feature type="domain" description="Amine oxidase" evidence="1">
    <location>
        <begin position="13"/>
        <end position="439"/>
    </location>
</feature>
<proteinExistence type="predicted"/>
<dbReference type="AlphaFoldDB" id="A0A060TDI2"/>
<dbReference type="Gene3D" id="3.90.660.10">
    <property type="match status" value="1"/>
</dbReference>
<dbReference type="PANTHER" id="PTHR10742:SF410">
    <property type="entry name" value="LYSINE-SPECIFIC HISTONE DEMETHYLASE 2"/>
    <property type="match status" value="1"/>
</dbReference>
<dbReference type="InterPro" id="IPR036188">
    <property type="entry name" value="FAD/NAD-bd_sf"/>
</dbReference>
<dbReference type="PhylomeDB" id="A0A060TDI2"/>
<evidence type="ECO:0000259" key="1">
    <source>
        <dbReference type="Pfam" id="PF01593"/>
    </source>
</evidence>
<protein>
    <submittedName>
        <fullName evidence="2">ARAD1D47982p</fullName>
    </submittedName>
</protein>
<gene>
    <name evidence="2" type="ORF">GNLVRS02_ARAD1D47982g</name>
</gene>
<dbReference type="PROSITE" id="PS51257">
    <property type="entry name" value="PROKAR_LIPOPROTEIN"/>
    <property type="match status" value="1"/>
</dbReference>
<accession>A0A060TDI2</accession>
<dbReference type="GO" id="GO:0016491">
    <property type="term" value="F:oxidoreductase activity"/>
    <property type="evidence" value="ECO:0007669"/>
    <property type="project" value="InterPro"/>
</dbReference>